<protein>
    <submittedName>
        <fullName evidence="1">Uncharacterized protein</fullName>
    </submittedName>
</protein>
<comment type="caution">
    <text evidence="1">The sequence shown here is derived from an EMBL/GenBank/DDBJ whole genome shotgun (WGS) entry which is preliminary data.</text>
</comment>
<evidence type="ECO:0000313" key="1">
    <source>
        <dbReference type="EMBL" id="MBE7324408.1"/>
    </source>
</evidence>
<keyword evidence="2" id="KW-1185">Reference proteome</keyword>
<proteinExistence type="predicted"/>
<sequence length="253" mass="26394">MTSTAPALLLAWWGTAWLRGLTSTDHLLEAMTAAAAVHSVHPAPESSPRWDEAEGASLVPLLAALRRQGALSLGATFPAEGDPLGLAGPRELNLDATDVGEALLCPDVGLAAVPHHVGAGMTWVLHPARPRPLPDLGEADRGLRGVMLRSVETLERLDVAAWSPDLADEVLNATHHRPLPSSPGVPDPVRALAGRALSARTIAALALRDHGGAVSAHEVSARHHVVTDLDRAGRVALSAAASPWCWPPGQPEA</sequence>
<dbReference type="RefSeq" id="WP_193637727.1">
    <property type="nucleotide sequence ID" value="NZ_JADCSA010000005.1"/>
</dbReference>
<reference evidence="1 2" key="1">
    <citation type="submission" date="2020-10" db="EMBL/GenBank/DDBJ databases">
        <title>Nocardioides sp. isolated from sludge.</title>
        <authorList>
            <person name="Zhang X."/>
        </authorList>
    </citation>
    <scope>NUCLEOTIDE SEQUENCE [LARGE SCALE GENOMIC DNA]</scope>
    <source>
        <strain evidence="1 2">Y6</strain>
    </source>
</reference>
<evidence type="ECO:0000313" key="2">
    <source>
        <dbReference type="Proteomes" id="UP000756387"/>
    </source>
</evidence>
<name>A0ABR9RS89_9ACTN</name>
<gene>
    <name evidence="1" type="ORF">IEQ44_07060</name>
</gene>
<dbReference type="Proteomes" id="UP000756387">
    <property type="component" value="Unassembled WGS sequence"/>
</dbReference>
<dbReference type="EMBL" id="JADCSA010000005">
    <property type="protein sequence ID" value="MBE7324408.1"/>
    <property type="molecule type" value="Genomic_DNA"/>
</dbReference>
<organism evidence="1 2">
    <name type="scientific">Nocardioides malaquae</name>
    <dbReference type="NCBI Taxonomy" id="2773426"/>
    <lineage>
        <taxon>Bacteria</taxon>
        <taxon>Bacillati</taxon>
        <taxon>Actinomycetota</taxon>
        <taxon>Actinomycetes</taxon>
        <taxon>Propionibacteriales</taxon>
        <taxon>Nocardioidaceae</taxon>
        <taxon>Nocardioides</taxon>
    </lineage>
</organism>
<accession>A0ABR9RS89</accession>